<feature type="non-terminal residue" evidence="3">
    <location>
        <position position="185"/>
    </location>
</feature>
<name>A0A5J4QIT1_9EUKA</name>
<evidence type="ECO:0000313" key="4">
    <source>
        <dbReference type="Proteomes" id="UP000324800"/>
    </source>
</evidence>
<dbReference type="SUPFAM" id="SSF55781">
    <property type="entry name" value="GAF domain-like"/>
    <property type="match status" value="1"/>
</dbReference>
<dbReference type="InterPro" id="IPR029787">
    <property type="entry name" value="Nucleotide_cyclase"/>
</dbReference>
<feature type="domain" description="Guanylate cyclase" evidence="2">
    <location>
        <begin position="82"/>
        <end position="160"/>
    </location>
</feature>
<dbReference type="PANTHER" id="PTHR43081">
    <property type="entry name" value="ADENYLATE CYCLASE, TERMINAL-DIFFERENTIATION SPECIFIC-RELATED"/>
    <property type="match status" value="1"/>
</dbReference>
<feature type="compositionally biased region" description="Polar residues" evidence="1">
    <location>
        <begin position="165"/>
        <end position="176"/>
    </location>
</feature>
<dbReference type="OrthoDB" id="60033at2759"/>
<evidence type="ECO:0000259" key="2">
    <source>
        <dbReference type="PROSITE" id="PS50125"/>
    </source>
</evidence>
<dbReference type="GO" id="GO:0035556">
    <property type="term" value="P:intracellular signal transduction"/>
    <property type="evidence" value="ECO:0007669"/>
    <property type="project" value="InterPro"/>
</dbReference>
<dbReference type="InterPro" id="IPR050697">
    <property type="entry name" value="Adenylyl/Guanylyl_Cyclase_3/4"/>
</dbReference>
<gene>
    <name evidence="3" type="ORF">EZS28_054504</name>
</gene>
<dbReference type="GO" id="GO:0009190">
    <property type="term" value="P:cyclic nucleotide biosynthetic process"/>
    <property type="evidence" value="ECO:0007669"/>
    <property type="project" value="InterPro"/>
</dbReference>
<dbReference type="Pfam" id="PF00211">
    <property type="entry name" value="Guanylate_cyc"/>
    <property type="match status" value="1"/>
</dbReference>
<dbReference type="InterPro" id="IPR029016">
    <property type="entry name" value="GAF-like_dom_sf"/>
</dbReference>
<dbReference type="InterPro" id="IPR001054">
    <property type="entry name" value="A/G_cyclase"/>
</dbReference>
<sequence>MGVLMLDSSQAGSFSSKDLNLLSTVATSIGTAMANQQLVSRILKEEKEYDTLARFLSPHLIKRIKQTGGELRRESQEVPNAAILFADIRNFTAWSSTREPKEIFTFLNEMFEKMVNIVFKNEGMLDKYIGDCMMATWGGNIIGSASTNATGHLGQSIDMSPANKLKNSSLNVSGDSLQKERSETS</sequence>
<dbReference type="CDD" id="cd07302">
    <property type="entry name" value="CHD"/>
    <property type="match status" value="1"/>
</dbReference>
<accession>A0A5J4QIT1</accession>
<dbReference type="AlphaFoldDB" id="A0A5J4QIT1"/>
<dbReference type="Gene3D" id="3.30.70.1230">
    <property type="entry name" value="Nucleotide cyclase"/>
    <property type="match status" value="1"/>
</dbReference>
<organism evidence="3 4">
    <name type="scientific">Streblomastix strix</name>
    <dbReference type="NCBI Taxonomy" id="222440"/>
    <lineage>
        <taxon>Eukaryota</taxon>
        <taxon>Metamonada</taxon>
        <taxon>Preaxostyla</taxon>
        <taxon>Oxymonadida</taxon>
        <taxon>Streblomastigidae</taxon>
        <taxon>Streblomastix</taxon>
    </lineage>
</organism>
<dbReference type="SUPFAM" id="SSF55073">
    <property type="entry name" value="Nucleotide cyclase"/>
    <property type="match status" value="1"/>
</dbReference>
<dbReference type="PROSITE" id="PS50125">
    <property type="entry name" value="GUANYLATE_CYCLASE_2"/>
    <property type="match status" value="1"/>
</dbReference>
<dbReference type="EMBL" id="SNRW01045106">
    <property type="protein sequence ID" value="KAA6321846.1"/>
    <property type="molecule type" value="Genomic_DNA"/>
</dbReference>
<reference evidence="3 4" key="1">
    <citation type="submission" date="2019-03" db="EMBL/GenBank/DDBJ databases">
        <title>Single cell metagenomics reveals metabolic interactions within the superorganism composed of flagellate Streblomastix strix and complex community of Bacteroidetes bacteria on its surface.</title>
        <authorList>
            <person name="Treitli S.C."/>
            <person name="Kolisko M."/>
            <person name="Husnik F."/>
            <person name="Keeling P."/>
            <person name="Hampl V."/>
        </authorList>
    </citation>
    <scope>NUCLEOTIDE SEQUENCE [LARGE SCALE GENOMIC DNA]</scope>
    <source>
        <strain evidence="3">ST1C</strain>
    </source>
</reference>
<protein>
    <submittedName>
        <fullName evidence="3">Putative adenylate cyclase</fullName>
    </submittedName>
</protein>
<dbReference type="Gene3D" id="3.30.450.40">
    <property type="match status" value="1"/>
</dbReference>
<evidence type="ECO:0000313" key="3">
    <source>
        <dbReference type="EMBL" id="KAA6321846.1"/>
    </source>
</evidence>
<feature type="region of interest" description="Disordered" evidence="1">
    <location>
        <begin position="164"/>
        <end position="185"/>
    </location>
</feature>
<evidence type="ECO:0000256" key="1">
    <source>
        <dbReference type="SAM" id="MobiDB-lite"/>
    </source>
</evidence>
<dbReference type="Proteomes" id="UP000324800">
    <property type="component" value="Unassembled WGS sequence"/>
</dbReference>
<dbReference type="PANTHER" id="PTHR43081:SF1">
    <property type="entry name" value="ADENYLATE CYCLASE, TERMINAL-DIFFERENTIATION SPECIFIC"/>
    <property type="match status" value="1"/>
</dbReference>
<proteinExistence type="predicted"/>
<comment type="caution">
    <text evidence="3">The sequence shown here is derived from an EMBL/GenBank/DDBJ whole genome shotgun (WGS) entry which is preliminary data.</text>
</comment>